<evidence type="ECO:0000256" key="7">
    <source>
        <dbReference type="ARBA" id="ARBA00022989"/>
    </source>
</evidence>
<sequence length="310" mass="34364">MSTILAPNPMYGRPPHNSKLSLSTFDVSSKLKDGESVDQDRNISRTPNPTPEEYNFLHGIKPERTTAQKIKLYAILGVLIALSTVLSFENKKIVNGMKPATDWLRDHTVGPLIPIAILIIISFPPLFGQELVATLIGITWDLPAAFAIFTTGTLLGEIANFFTFKYACTARGKKLEGKNLNYGLLAYVSRTGGFWVILIIRYSIIPSHYATSVFSTPFWVFLGAAILSLPTQLVTVYVGYAMQPAHDNLNTKVIENVFLALWIVATVGAYIWIKRRLRDATPDFIHARRKARQVNGGVSSHYVDISLPAV</sequence>
<evidence type="ECO:0000313" key="14">
    <source>
        <dbReference type="Proteomes" id="UP000623467"/>
    </source>
</evidence>
<dbReference type="InterPro" id="IPR051076">
    <property type="entry name" value="Golgi_membrane_TVP38/TMEM64"/>
</dbReference>
<evidence type="ECO:0000256" key="5">
    <source>
        <dbReference type="ARBA" id="ARBA00020673"/>
    </source>
</evidence>
<dbReference type="GO" id="GO:0000139">
    <property type="term" value="C:Golgi membrane"/>
    <property type="evidence" value="ECO:0007669"/>
    <property type="project" value="UniProtKB-SubCell"/>
</dbReference>
<reference evidence="13" key="1">
    <citation type="submission" date="2020-05" db="EMBL/GenBank/DDBJ databases">
        <title>Mycena genomes resolve the evolution of fungal bioluminescence.</title>
        <authorList>
            <person name="Tsai I.J."/>
        </authorList>
    </citation>
    <scope>NUCLEOTIDE SEQUENCE</scope>
    <source>
        <strain evidence="13">160909Yilan</strain>
    </source>
</reference>
<evidence type="ECO:0000256" key="4">
    <source>
        <dbReference type="ARBA" id="ARBA00013533"/>
    </source>
</evidence>
<feature type="transmembrane region" description="Helical" evidence="11">
    <location>
        <begin position="184"/>
        <end position="205"/>
    </location>
</feature>
<dbReference type="Pfam" id="PF09335">
    <property type="entry name" value="VTT_dom"/>
    <property type="match status" value="1"/>
</dbReference>
<feature type="transmembrane region" description="Helical" evidence="11">
    <location>
        <begin position="70"/>
        <end position="88"/>
    </location>
</feature>
<feature type="region of interest" description="Disordered" evidence="10">
    <location>
        <begin position="31"/>
        <end position="50"/>
    </location>
</feature>
<evidence type="ECO:0000256" key="3">
    <source>
        <dbReference type="ARBA" id="ARBA00008640"/>
    </source>
</evidence>
<comment type="similarity">
    <text evidence="3">Belongs to the TVP38/TMEM64 family.</text>
</comment>
<evidence type="ECO:0000259" key="12">
    <source>
        <dbReference type="Pfam" id="PF09335"/>
    </source>
</evidence>
<dbReference type="PANTHER" id="PTHR47549:SF2">
    <property type="entry name" value="GOLGI APPARATUS MEMBRANE PROTEIN TVP38"/>
    <property type="match status" value="1"/>
</dbReference>
<feature type="transmembrane region" description="Helical" evidence="11">
    <location>
        <begin position="217"/>
        <end position="241"/>
    </location>
</feature>
<dbReference type="OrthoDB" id="166803at2759"/>
<evidence type="ECO:0000256" key="8">
    <source>
        <dbReference type="ARBA" id="ARBA00023034"/>
    </source>
</evidence>
<dbReference type="AlphaFoldDB" id="A0A8H7D3Z7"/>
<dbReference type="EMBL" id="JACAZH010000008">
    <property type="protein sequence ID" value="KAF7361344.1"/>
    <property type="molecule type" value="Genomic_DNA"/>
</dbReference>
<evidence type="ECO:0000256" key="11">
    <source>
        <dbReference type="SAM" id="Phobius"/>
    </source>
</evidence>
<accession>A0A8H7D3Z7</accession>
<comment type="caution">
    <text evidence="13">The sequence shown here is derived from an EMBL/GenBank/DDBJ whole genome shotgun (WGS) entry which is preliminary data.</text>
</comment>
<evidence type="ECO:0000256" key="10">
    <source>
        <dbReference type="SAM" id="MobiDB-lite"/>
    </source>
</evidence>
<keyword evidence="6 11" id="KW-0812">Transmembrane</keyword>
<keyword evidence="9 11" id="KW-0472">Membrane</keyword>
<evidence type="ECO:0000256" key="9">
    <source>
        <dbReference type="ARBA" id="ARBA00023136"/>
    </source>
</evidence>
<evidence type="ECO:0000313" key="13">
    <source>
        <dbReference type="EMBL" id="KAF7361344.1"/>
    </source>
</evidence>
<evidence type="ECO:0000256" key="1">
    <source>
        <dbReference type="ARBA" id="ARBA00002978"/>
    </source>
</evidence>
<dbReference type="InterPro" id="IPR032816">
    <property type="entry name" value="VTT_dom"/>
</dbReference>
<feature type="transmembrane region" description="Helical" evidence="11">
    <location>
        <begin position="109"/>
        <end position="127"/>
    </location>
</feature>
<evidence type="ECO:0000256" key="2">
    <source>
        <dbReference type="ARBA" id="ARBA00004653"/>
    </source>
</evidence>
<keyword evidence="14" id="KW-1185">Reference proteome</keyword>
<organism evidence="13 14">
    <name type="scientific">Mycena sanguinolenta</name>
    <dbReference type="NCBI Taxonomy" id="230812"/>
    <lineage>
        <taxon>Eukaryota</taxon>
        <taxon>Fungi</taxon>
        <taxon>Dikarya</taxon>
        <taxon>Basidiomycota</taxon>
        <taxon>Agaricomycotina</taxon>
        <taxon>Agaricomycetes</taxon>
        <taxon>Agaricomycetidae</taxon>
        <taxon>Agaricales</taxon>
        <taxon>Marasmiineae</taxon>
        <taxon>Mycenaceae</taxon>
        <taxon>Mycena</taxon>
    </lineage>
</organism>
<protein>
    <recommendedName>
        <fullName evidence="4">Golgi apparatus membrane protein TVP38</fullName>
    </recommendedName>
    <alternativeName>
        <fullName evidence="5">Golgi apparatus membrane protein tvp38</fullName>
    </alternativeName>
</protein>
<proteinExistence type="inferred from homology"/>
<gene>
    <name evidence="13" type="ORF">MSAN_01167100</name>
</gene>
<comment type="function">
    <text evidence="1">Golgi membrane protein involved in vesicular trafficking and spindle migration.</text>
</comment>
<keyword evidence="7 11" id="KW-1133">Transmembrane helix</keyword>
<name>A0A8H7D3Z7_9AGAR</name>
<feature type="transmembrane region" description="Helical" evidence="11">
    <location>
        <begin position="142"/>
        <end position="163"/>
    </location>
</feature>
<keyword evidence="8" id="KW-0333">Golgi apparatus</keyword>
<evidence type="ECO:0000256" key="6">
    <source>
        <dbReference type="ARBA" id="ARBA00022692"/>
    </source>
</evidence>
<feature type="compositionally biased region" description="Basic and acidic residues" evidence="10">
    <location>
        <begin position="31"/>
        <end position="43"/>
    </location>
</feature>
<feature type="transmembrane region" description="Helical" evidence="11">
    <location>
        <begin position="253"/>
        <end position="273"/>
    </location>
</feature>
<dbReference type="PANTHER" id="PTHR47549">
    <property type="entry name" value="GOLGI APPARATUS MEMBRANE PROTEIN TVP38-RELATED"/>
    <property type="match status" value="1"/>
</dbReference>
<feature type="domain" description="VTT" evidence="12">
    <location>
        <begin position="129"/>
        <end position="240"/>
    </location>
</feature>
<comment type="subcellular location">
    <subcellularLocation>
        <location evidence="2">Golgi apparatus membrane</location>
        <topology evidence="2">Multi-pass membrane protein</topology>
    </subcellularLocation>
</comment>
<dbReference type="Proteomes" id="UP000623467">
    <property type="component" value="Unassembled WGS sequence"/>
</dbReference>